<keyword evidence="4" id="KW-1185">Reference proteome</keyword>
<dbReference type="AlphaFoldDB" id="A0A5M3N7D9"/>
<dbReference type="Pfam" id="PF18803">
    <property type="entry name" value="CxC2"/>
    <property type="match status" value="1"/>
</dbReference>
<dbReference type="PANTHER" id="PTHR33096:SF1">
    <property type="entry name" value="CXC1-LIKE CYSTEINE CLUSTER ASSOCIATED WITH KDZ TRANSPOSASES DOMAIN-CONTAINING PROTEIN"/>
    <property type="match status" value="1"/>
</dbReference>
<dbReference type="RefSeq" id="XP_007762538.1">
    <property type="nucleotide sequence ID" value="XM_007764348.1"/>
</dbReference>
<dbReference type="InterPro" id="IPR041457">
    <property type="entry name" value="CxC2_KDZ-assoc"/>
</dbReference>
<dbReference type="Proteomes" id="UP000053558">
    <property type="component" value="Unassembled WGS sequence"/>
</dbReference>
<feature type="non-terminal residue" evidence="3">
    <location>
        <position position="1"/>
    </location>
</feature>
<dbReference type="Pfam" id="PF18758">
    <property type="entry name" value="KDZ"/>
    <property type="match status" value="1"/>
</dbReference>
<dbReference type="InterPro" id="IPR040521">
    <property type="entry name" value="KDZ"/>
</dbReference>
<accession>A0A5M3N7D9</accession>
<evidence type="ECO:0000313" key="3">
    <source>
        <dbReference type="EMBL" id="EIW87370.1"/>
    </source>
</evidence>
<comment type="caution">
    <text evidence="3">The sequence shown here is derived from an EMBL/GenBank/DDBJ whole genome shotgun (WGS) entry which is preliminary data.</text>
</comment>
<evidence type="ECO:0000259" key="2">
    <source>
        <dbReference type="Pfam" id="PF18803"/>
    </source>
</evidence>
<protein>
    <recommendedName>
        <fullName evidence="2">CxC2-like cysteine cluster KDZ transposase-associated domain-containing protein</fullName>
    </recommendedName>
</protein>
<name>A0A5M3N7D9_CONPW</name>
<dbReference type="OMA" id="HEITQRH"/>
<feature type="region of interest" description="Disordered" evidence="1">
    <location>
        <begin position="130"/>
        <end position="151"/>
    </location>
</feature>
<feature type="domain" description="CxC2-like cysteine cluster KDZ transposase-associated" evidence="2">
    <location>
        <begin position="146"/>
        <end position="231"/>
    </location>
</feature>
<dbReference type="KEGG" id="cput:CONPUDRAFT_45668"/>
<reference evidence="4" key="1">
    <citation type="journal article" date="2012" name="Science">
        <title>The Paleozoic origin of enzymatic lignin decomposition reconstructed from 31 fungal genomes.</title>
        <authorList>
            <person name="Floudas D."/>
            <person name="Binder M."/>
            <person name="Riley R."/>
            <person name="Barry K."/>
            <person name="Blanchette R.A."/>
            <person name="Henrissat B."/>
            <person name="Martinez A.T."/>
            <person name="Otillar R."/>
            <person name="Spatafora J.W."/>
            <person name="Yadav J.S."/>
            <person name="Aerts A."/>
            <person name="Benoit I."/>
            <person name="Boyd A."/>
            <person name="Carlson A."/>
            <person name="Copeland A."/>
            <person name="Coutinho P.M."/>
            <person name="de Vries R.P."/>
            <person name="Ferreira P."/>
            <person name="Findley K."/>
            <person name="Foster B."/>
            <person name="Gaskell J."/>
            <person name="Glotzer D."/>
            <person name="Gorecki P."/>
            <person name="Heitman J."/>
            <person name="Hesse C."/>
            <person name="Hori C."/>
            <person name="Igarashi K."/>
            <person name="Jurgens J.A."/>
            <person name="Kallen N."/>
            <person name="Kersten P."/>
            <person name="Kohler A."/>
            <person name="Kuees U."/>
            <person name="Kumar T.K.A."/>
            <person name="Kuo A."/>
            <person name="LaButti K."/>
            <person name="Larrondo L.F."/>
            <person name="Lindquist E."/>
            <person name="Ling A."/>
            <person name="Lombard V."/>
            <person name="Lucas S."/>
            <person name="Lundell T."/>
            <person name="Martin R."/>
            <person name="McLaughlin D.J."/>
            <person name="Morgenstern I."/>
            <person name="Morin E."/>
            <person name="Murat C."/>
            <person name="Nagy L.G."/>
            <person name="Nolan M."/>
            <person name="Ohm R.A."/>
            <person name="Patyshakuliyeva A."/>
            <person name="Rokas A."/>
            <person name="Ruiz-Duenas F.J."/>
            <person name="Sabat G."/>
            <person name="Salamov A."/>
            <person name="Samejima M."/>
            <person name="Schmutz J."/>
            <person name="Slot J.C."/>
            <person name="St John F."/>
            <person name="Stenlid J."/>
            <person name="Sun H."/>
            <person name="Sun S."/>
            <person name="Syed K."/>
            <person name="Tsang A."/>
            <person name="Wiebenga A."/>
            <person name="Young D."/>
            <person name="Pisabarro A."/>
            <person name="Eastwood D.C."/>
            <person name="Martin F."/>
            <person name="Cullen D."/>
            <person name="Grigoriev I.V."/>
            <person name="Hibbett D.S."/>
        </authorList>
    </citation>
    <scope>NUCLEOTIDE SEQUENCE [LARGE SCALE GENOMIC DNA]</scope>
    <source>
        <strain evidence="4">RWD-64-598 SS2</strain>
    </source>
</reference>
<evidence type="ECO:0000256" key="1">
    <source>
        <dbReference type="SAM" id="MobiDB-lite"/>
    </source>
</evidence>
<gene>
    <name evidence="3" type="ORF">CONPUDRAFT_45668</name>
</gene>
<evidence type="ECO:0000313" key="4">
    <source>
        <dbReference type="Proteomes" id="UP000053558"/>
    </source>
</evidence>
<dbReference type="EMBL" id="JH711573">
    <property type="protein sequence ID" value="EIW87370.1"/>
    <property type="molecule type" value="Genomic_DNA"/>
</dbReference>
<dbReference type="GeneID" id="19207089"/>
<proteinExistence type="predicted"/>
<dbReference type="OrthoDB" id="2673721at2759"/>
<feature type="compositionally biased region" description="Basic and acidic residues" evidence="1">
    <location>
        <begin position="142"/>
        <end position="151"/>
    </location>
</feature>
<dbReference type="PANTHER" id="PTHR33096">
    <property type="entry name" value="CXC2 DOMAIN-CONTAINING PROTEIN"/>
    <property type="match status" value="1"/>
</dbReference>
<organism evidence="3 4">
    <name type="scientific">Coniophora puteana (strain RWD-64-598)</name>
    <name type="common">Brown rot fungus</name>
    <dbReference type="NCBI Taxonomy" id="741705"/>
    <lineage>
        <taxon>Eukaryota</taxon>
        <taxon>Fungi</taxon>
        <taxon>Dikarya</taxon>
        <taxon>Basidiomycota</taxon>
        <taxon>Agaricomycotina</taxon>
        <taxon>Agaricomycetes</taxon>
        <taxon>Agaricomycetidae</taxon>
        <taxon>Boletales</taxon>
        <taxon>Coniophorineae</taxon>
        <taxon>Coniophoraceae</taxon>
        <taxon>Coniophora</taxon>
    </lineage>
</organism>
<sequence length="984" mass="112511">DYLRIWRKYEEEQLHALLEMERRRNDVCPSCRVSPTAWRCLSCFGTPEGCKDCMHSAHKQLPFHKVESWEGSHWRRATTDSFGVHLHMGHDGAMCQSQATPAYDEIWVDQDLGSISDADRIALECGLGQSFSHLPPPDSDTDEGKEKAPKESRITVVDVTSIYEFTVVWCECQPDYPFHRQLLDMRLYPASYNVPQTVFTFDVLEDFTLSNLENKVPANAYFSRLVHATNSAFPALVPDRYREFQRCARQWMHLMSRKSHGHGYGQPDQENIAGSMAEFCAACPQPGVNLAENWETMNVPEWLHARQLMVDGNFKQQNYRMRRPENDICLGDGLAYTVNEDDYQKYLSVSKEKKQRSTCNDHRAVLLTNKRRSHVQVTGIAAVACARHACFVPNATADLQFGERRVRLQQINIDYVIVNAIWMMLVLRLVLFYDIACQYMVNFLTRVRDHPLLSLPAGLKIIPSIGLFHVHGHRESCVARYSPTFIKGLGWVSGEGIETVWPGLNDLAQSTRYMAPGGRRQFLNLHMGWHNNKKKHGIVKYISQQWGKAIARYYKAQEDLRKLENVCEDALIAGWQQLLNKAYAAPGNAKVKDEVFNVKVGKLPSRAEKGHEITQRHGAKREDRDMVRWANLGMDIEEAQIRVQIVVRRYQQHRRRVDLLTIQKEQRKLSQKIQEFEDGAVLEEDVDDPHATKDAHPTPLGDVQDEADNDDVIHADLDDTAEPENVTIGLPSAFGYKRCMALGLSRVVDVEMQLRKGQAHDALQHIRDHIGKKSVLARKALREVRGSQRQEGAVWDKFHVLSTKINLQRLYYNRARTAMQSLAKHPEEVSQYQKMTRVDLQAQTEQLIPDARGMRHKSLSWIWTIDIDEALAGKDQSQLINAIAQTQWLMAKCIVDRAQEEIILLRHEMQWVPASFQHAAAKWKSLAETQHGKQVGHRSYAMSQRAANSRLHVMAVAAFKALLKKRPPPNDFNVGVSGTGDVTW</sequence>